<gene>
    <name evidence="1" type="ORF">EH198_19215</name>
</gene>
<keyword evidence="2" id="KW-1185">Reference proteome</keyword>
<reference evidence="1 2" key="1">
    <citation type="submission" date="2018-11" db="EMBL/GenBank/DDBJ databases">
        <title>Genome sequence of strain 7197.</title>
        <authorList>
            <person name="Gao J."/>
            <person name="Sun J."/>
        </authorList>
    </citation>
    <scope>NUCLEOTIDE SEQUENCE [LARGE SCALE GENOMIC DNA]</scope>
    <source>
        <strain evidence="1 2">7197</strain>
    </source>
</reference>
<evidence type="ECO:0000313" key="1">
    <source>
        <dbReference type="EMBL" id="RQW09312.1"/>
    </source>
</evidence>
<comment type="caution">
    <text evidence="1">The sequence shown here is derived from an EMBL/GenBank/DDBJ whole genome shotgun (WGS) entry which is preliminary data.</text>
</comment>
<name>A0A3N9PSH6_9BACL</name>
<accession>A0A3N9PSH6</accession>
<dbReference type="Proteomes" id="UP000282529">
    <property type="component" value="Unassembled WGS sequence"/>
</dbReference>
<dbReference type="AlphaFoldDB" id="A0A3N9PSH6"/>
<dbReference type="EMBL" id="RQPI01000014">
    <property type="protein sequence ID" value="RQW09312.1"/>
    <property type="molecule type" value="Genomic_DNA"/>
</dbReference>
<organism evidence="1 2">
    <name type="scientific">Paenibacillus rhizophilus</name>
    <dbReference type="NCBI Taxonomy" id="1850366"/>
    <lineage>
        <taxon>Bacteria</taxon>
        <taxon>Bacillati</taxon>
        <taxon>Bacillota</taxon>
        <taxon>Bacilli</taxon>
        <taxon>Bacillales</taxon>
        <taxon>Paenibacillaceae</taxon>
        <taxon>Paenibacillus</taxon>
    </lineage>
</organism>
<sequence length="98" mass="10792">MLQAVHSPAGDDVKMKEVETFLGPEISKLRRKGGGTFFANLGGNDKQIMQKPEIVHLFITCEQLLYHMPTKIHVFPRSASNSVSTASNSCMIAGIPYE</sequence>
<evidence type="ECO:0000313" key="2">
    <source>
        <dbReference type="Proteomes" id="UP000282529"/>
    </source>
</evidence>
<protein>
    <submittedName>
        <fullName evidence="1">Uncharacterized protein</fullName>
    </submittedName>
</protein>
<proteinExistence type="predicted"/>
<dbReference type="RefSeq" id="WP_148091518.1">
    <property type="nucleotide sequence ID" value="NZ_RQPI01000014.1"/>
</dbReference>